<evidence type="ECO:0000259" key="3">
    <source>
        <dbReference type="PROSITE" id="PS50263"/>
    </source>
</evidence>
<accession>A0A5K8AFR8</accession>
<keyword evidence="4" id="KW-0449">Lipoprotein</keyword>
<name>A0A5K8AFR8_9BACT</name>
<dbReference type="PROSITE" id="PS50263">
    <property type="entry name" value="CN_HYDROLASE"/>
    <property type="match status" value="1"/>
</dbReference>
<dbReference type="EMBL" id="AP021879">
    <property type="protein sequence ID" value="BBO91543.1"/>
    <property type="molecule type" value="Genomic_DNA"/>
</dbReference>
<dbReference type="RefSeq" id="WP_155312446.1">
    <property type="nucleotide sequence ID" value="NZ_AP021879.1"/>
</dbReference>
<dbReference type="AlphaFoldDB" id="A0A5K8AFR8"/>
<organism evidence="4 5">
    <name type="scientific">Desulfosarcina ovata subsp. ovata</name>
    <dbReference type="NCBI Taxonomy" id="2752305"/>
    <lineage>
        <taxon>Bacteria</taxon>
        <taxon>Pseudomonadati</taxon>
        <taxon>Thermodesulfobacteriota</taxon>
        <taxon>Desulfobacteria</taxon>
        <taxon>Desulfobacterales</taxon>
        <taxon>Desulfosarcinaceae</taxon>
        <taxon>Desulfosarcina</taxon>
    </lineage>
</organism>
<proteinExistence type="predicted"/>
<keyword evidence="4" id="KW-0012">Acyltransferase</keyword>
<keyword evidence="1" id="KW-0378">Hydrolase</keyword>
<evidence type="ECO:0000256" key="1">
    <source>
        <dbReference type="ARBA" id="ARBA00022801"/>
    </source>
</evidence>
<dbReference type="PANTHER" id="PTHR43674">
    <property type="entry name" value="NITRILASE C965.09-RELATED"/>
    <property type="match status" value="1"/>
</dbReference>
<dbReference type="Proteomes" id="UP000422108">
    <property type="component" value="Chromosome"/>
</dbReference>
<evidence type="ECO:0000313" key="4">
    <source>
        <dbReference type="EMBL" id="BBO91543.1"/>
    </source>
</evidence>
<dbReference type="InterPro" id="IPR036526">
    <property type="entry name" value="C-N_Hydrolase_sf"/>
</dbReference>
<feature type="region of interest" description="Disordered" evidence="2">
    <location>
        <begin position="217"/>
        <end position="241"/>
    </location>
</feature>
<dbReference type="GO" id="GO:0016746">
    <property type="term" value="F:acyltransferase activity"/>
    <property type="evidence" value="ECO:0007669"/>
    <property type="project" value="UniProtKB-KW"/>
</dbReference>
<dbReference type="InterPro" id="IPR050345">
    <property type="entry name" value="Aliph_Amidase/BUP"/>
</dbReference>
<gene>
    <name evidence="4" type="ORF">DSCOOX_47230</name>
</gene>
<evidence type="ECO:0000256" key="2">
    <source>
        <dbReference type="SAM" id="MobiDB-lite"/>
    </source>
</evidence>
<protein>
    <submittedName>
        <fullName evidence="4">Apolipoprotein N-acyltransferase</fullName>
    </submittedName>
</protein>
<dbReference type="InterPro" id="IPR003010">
    <property type="entry name" value="C-N_Hydrolase"/>
</dbReference>
<feature type="domain" description="CN hydrolase" evidence="3">
    <location>
        <begin position="1"/>
        <end position="282"/>
    </location>
</feature>
<keyword evidence="5" id="KW-1185">Reference proteome</keyword>
<dbReference type="GO" id="GO:0016811">
    <property type="term" value="F:hydrolase activity, acting on carbon-nitrogen (but not peptide) bonds, in linear amides"/>
    <property type="evidence" value="ECO:0007669"/>
    <property type="project" value="UniProtKB-ARBA"/>
</dbReference>
<keyword evidence="4" id="KW-0808">Transferase</keyword>
<evidence type="ECO:0000313" key="5">
    <source>
        <dbReference type="Proteomes" id="UP000422108"/>
    </source>
</evidence>
<dbReference type="PANTHER" id="PTHR43674:SF2">
    <property type="entry name" value="BETA-UREIDOPROPIONASE"/>
    <property type="match status" value="1"/>
</dbReference>
<reference evidence="4 5" key="1">
    <citation type="submission" date="2019-11" db="EMBL/GenBank/DDBJ databases">
        <title>Comparative genomics of hydrocarbon-degrading Desulfosarcina strains.</title>
        <authorList>
            <person name="Watanabe M."/>
            <person name="Kojima H."/>
            <person name="Fukui M."/>
        </authorList>
    </citation>
    <scope>NUCLEOTIDE SEQUENCE [LARGE SCALE GENOMIC DNA]</scope>
    <source>
        <strain evidence="5">oXyS1</strain>
    </source>
</reference>
<sequence length="318" mass="36193">MKVCICQTDPVLLDVKANLEDTIDKIAVAKEQGADLVVFPELSLTGYFVRERYHEAALRMDSLEIQRLAKATEGTAAVVGFIEESKAMNFYNSALVAVDGEIMFAYRKLNLPNYGVFEERKIYSGGKHILVFRHKGMTIAPFICNDMWHPSLPYLGITQKADVFVTMFNSSRGSMGNEFSNIESWNIINRFYSRVFGVYNLCANRVGCEVFEDLRSEDDKPEYQDPNGTDPNGDDPDEPAPIAVNDSPYRFWGGSEIINPFGHRIVTGSLYNPDVIYAEISRELVRRKRILLPYLRNDDPYFTHRELGRILFDKDPEG</sequence>
<dbReference type="Pfam" id="PF00795">
    <property type="entry name" value="CN_hydrolase"/>
    <property type="match status" value="1"/>
</dbReference>
<dbReference type="SUPFAM" id="SSF56317">
    <property type="entry name" value="Carbon-nitrogen hydrolase"/>
    <property type="match status" value="1"/>
</dbReference>
<dbReference type="Gene3D" id="3.60.110.10">
    <property type="entry name" value="Carbon-nitrogen hydrolase"/>
    <property type="match status" value="1"/>
</dbReference>